<organism evidence="1 2">
    <name type="scientific">Colletotrichum musicola</name>
    <dbReference type="NCBI Taxonomy" id="2175873"/>
    <lineage>
        <taxon>Eukaryota</taxon>
        <taxon>Fungi</taxon>
        <taxon>Dikarya</taxon>
        <taxon>Ascomycota</taxon>
        <taxon>Pezizomycotina</taxon>
        <taxon>Sordariomycetes</taxon>
        <taxon>Hypocreomycetidae</taxon>
        <taxon>Glomerellales</taxon>
        <taxon>Glomerellaceae</taxon>
        <taxon>Colletotrichum</taxon>
        <taxon>Colletotrichum orchidearum species complex</taxon>
    </lineage>
</organism>
<reference evidence="1" key="1">
    <citation type="journal article" date="2020" name="Phytopathology">
        <title>Genome Sequence Resources of Colletotrichum truncatum, C. plurivorum, C. musicola, and C. sojae: Four Species Pathogenic to Soybean (Glycine max).</title>
        <authorList>
            <person name="Rogerio F."/>
            <person name="Boufleur T.R."/>
            <person name="Ciampi-Guillardi M."/>
            <person name="Sukno S.A."/>
            <person name="Thon M.R."/>
            <person name="Massola Junior N.S."/>
            <person name="Baroncelli R."/>
        </authorList>
    </citation>
    <scope>NUCLEOTIDE SEQUENCE</scope>
    <source>
        <strain evidence="1">LFN0074</strain>
    </source>
</reference>
<evidence type="ECO:0000313" key="2">
    <source>
        <dbReference type="Proteomes" id="UP000639643"/>
    </source>
</evidence>
<accession>A0A8H6ILA1</accession>
<dbReference type="Proteomes" id="UP000639643">
    <property type="component" value="Unassembled WGS sequence"/>
</dbReference>
<evidence type="ECO:0000313" key="1">
    <source>
        <dbReference type="EMBL" id="KAF6782193.1"/>
    </source>
</evidence>
<comment type="caution">
    <text evidence="1">The sequence shown here is derived from an EMBL/GenBank/DDBJ whole genome shotgun (WGS) entry which is preliminary data.</text>
</comment>
<name>A0A8H6ILA1_9PEZI</name>
<proteinExistence type="predicted"/>
<keyword evidence="2" id="KW-1185">Reference proteome</keyword>
<gene>
    <name evidence="1" type="ORF">CMUS01_16728</name>
</gene>
<dbReference type="EMBL" id="WIGM01002249">
    <property type="protein sequence ID" value="KAF6782193.1"/>
    <property type="molecule type" value="Genomic_DNA"/>
</dbReference>
<sequence length="79" mass="8656">MDHGDEWETAFACELSHFKSGKWPPAGTSKQGFPSLVQSIGSSGLEHWIASNASTVEDEALDNTLSVGEVITKIRRRPR</sequence>
<dbReference type="AlphaFoldDB" id="A0A8H6ILA1"/>
<protein>
    <submittedName>
        <fullName evidence="1">Gag protein</fullName>
    </submittedName>
</protein>
<feature type="non-terminal residue" evidence="1">
    <location>
        <position position="79"/>
    </location>
</feature>